<dbReference type="InterPro" id="IPR022623">
    <property type="entry name" value="Glyco_trans_4"/>
</dbReference>
<dbReference type="CDD" id="cd03818">
    <property type="entry name" value="GT4_ExpC-like"/>
    <property type="match status" value="1"/>
</dbReference>
<feature type="domain" description="Glycosyl transferase family 4" evidence="3">
    <location>
        <begin position="30"/>
        <end position="194"/>
    </location>
</feature>
<dbReference type="Proteomes" id="UP000219621">
    <property type="component" value="Unassembled WGS sequence"/>
</dbReference>
<accession>A0A286GUB8</accession>
<dbReference type="InterPro" id="IPR001296">
    <property type="entry name" value="Glyco_trans_1"/>
</dbReference>
<protein>
    <submittedName>
        <fullName evidence="4">Glycosyltransferase involved in cell wall bisynthesis</fullName>
    </submittedName>
</protein>
<dbReference type="Pfam" id="PF12000">
    <property type="entry name" value="Glyco_trans_4_3"/>
    <property type="match status" value="1"/>
</dbReference>
<keyword evidence="1 4" id="KW-0808">Transferase</keyword>
<evidence type="ECO:0000313" key="5">
    <source>
        <dbReference type="Proteomes" id="UP000219621"/>
    </source>
</evidence>
<dbReference type="Gene3D" id="3.40.50.2000">
    <property type="entry name" value="Glycogen Phosphorylase B"/>
    <property type="match status" value="1"/>
</dbReference>
<keyword evidence="5" id="KW-1185">Reference proteome</keyword>
<dbReference type="Pfam" id="PF00534">
    <property type="entry name" value="Glycos_transf_1"/>
    <property type="match status" value="1"/>
</dbReference>
<proteinExistence type="predicted"/>
<dbReference type="AlphaFoldDB" id="A0A286GUB8"/>
<name>A0A286GUB8_9PROT</name>
<reference evidence="4 5" key="1">
    <citation type="submission" date="2017-09" db="EMBL/GenBank/DDBJ databases">
        <authorList>
            <person name="Ehlers B."/>
            <person name="Leendertz F.H."/>
        </authorList>
    </citation>
    <scope>NUCLEOTIDE SEQUENCE [LARGE SCALE GENOMIC DNA]</scope>
    <source>
        <strain evidence="4 5">USBA 140</strain>
    </source>
</reference>
<evidence type="ECO:0000259" key="3">
    <source>
        <dbReference type="Pfam" id="PF12000"/>
    </source>
</evidence>
<dbReference type="GO" id="GO:0009103">
    <property type="term" value="P:lipopolysaccharide biosynthetic process"/>
    <property type="evidence" value="ECO:0007669"/>
    <property type="project" value="TreeGrafter"/>
</dbReference>
<evidence type="ECO:0000313" key="4">
    <source>
        <dbReference type="EMBL" id="SOD99163.1"/>
    </source>
</evidence>
<evidence type="ECO:0000256" key="1">
    <source>
        <dbReference type="ARBA" id="ARBA00022679"/>
    </source>
</evidence>
<sequence>MAALNVLFVHQNCPGQFKHLALHLGRDPANRVVFVTQPNAARLPGVTRVDYQPARKPGAQTHAYLRDTEASVLNAQAVVRKCVELKAQGFVPDVIVGHNGWGETLYVKDVWPDRPLLSYFEFYYRTHGADLGFDPEFPSAADDLLRARTRNAVNLLGLAGCDAGITPTEWQRSRYPEQWQDFLTVLHEGVDTDLVRPDPDATITLGRDGLVLSRADEVITFSVRNLEPYRGFHVFMRALPEIQRRRPNARIVVVGGDEVSYGRRPPDGVTWRRRLLKELAGQLDMRRIHFLGRIPYAGYLRVLRVSQAHVYLTYPFVLSWSMLEAMSAGCLVIGSATPPVQEVIEDGRNGLLVDFFDGAGLADRIDAVFAHPDRMADLRAAARRTVVERYDLKTRTLPAYLRLLDHWAKAGGRPL</sequence>
<evidence type="ECO:0000259" key="2">
    <source>
        <dbReference type="Pfam" id="PF00534"/>
    </source>
</evidence>
<gene>
    <name evidence="4" type="ORF">SAMN05421508_108241</name>
</gene>
<feature type="domain" description="Glycosyl transferase family 1" evidence="2">
    <location>
        <begin position="215"/>
        <end position="384"/>
    </location>
</feature>
<dbReference type="GO" id="GO:0016757">
    <property type="term" value="F:glycosyltransferase activity"/>
    <property type="evidence" value="ECO:0007669"/>
    <property type="project" value="InterPro"/>
</dbReference>
<dbReference type="EMBL" id="OCNJ01000008">
    <property type="protein sequence ID" value="SOD99163.1"/>
    <property type="molecule type" value="Genomic_DNA"/>
</dbReference>
<dbReference type="SUPFAM" id="SSF53756">
    <property type="entry name" value="UDP-Glycosyltransferase/glycogen phosphorylase"/>
    <property type="match status" value="1"/>
</dbReference>
<dbReference type="PANTHER" id="PTHR46401">
    <property type="entry name" value="GLYCOSYLTRANSFERASE WBBK-RELATED"/>
    <property type="match status" value="1"/>
</dbReference>
<dbReference type="PANTHER" id="PTHR46401:SF2">
    <property type="entry name" value="GLYCOSYLTRANSFERASE WBBK-RELATED"/>
    <property type="match status" value="1"/>
</dbReference>
<organism evidence="4 5">
    <name type="scientific">Caenispirillum bisanense</name>
    <dbReference type="NCBI Taxonomy" id="414052"/>
    <lineage>
        <taxon>Bacteria</taxon>
        <taxon>Pseudomonadati</taxon>
        <taxon>Pseudomonadota</taxon>
        <taxon>Alphaproteobacteria</taxon>
        <taxon>Rhodospirillales</taxon>
        <taxon>Novispirillaceae</taxon>
        <taxon>Caenispirillum</taxon>
    </lineage>
</organism>